<protein>
    <submittedName>
        <fullName evidence="2">Uncharacterized protein</fullName>
    </submittedName>
</protein>
<keyword evidence="3" id="KW-1185">Reference proteome</keyword>
<organism evidence="2 3">
    <name type="scientific">Cryptococcus deneoformans (strain JEC21 / ATCC MYA-565)</name>
    <name type="common">Cryptococcus neoformans var. neoformans serotype D</name>
    <dbReference type="NCBI Taxonomy" id="214684"/>
    <lineage>
        <taxon>Eukaryota</taxon>
        <taxon>Fungi</taxon>
        <taxon>Dikarya</taxon>
        <taxon>Basidiomycota</taxon>
        <taxon>Agaricomycotina</taxon>
        <taxon>Tremellomycetes</taxon>
        <taxon>Tremellales</taxon>
        <taxon>Cryptococcaceae</taxon>
        <taxon>Cryptococcus</taxon>
        <taxon>Cryptococcus neoformans species complex</taxon>
    </lineage>
</organism>
<feature type="region of interest" description="Disordered" evidence="1">
    <location>
        <begin position="99"/>
        <end position="280"/>
    </location>
</feature>
<feature type="region of interest" description="Disordered" evidence="1">
    <location>
        <begin position="364"/>
        <end position="404"/>
    </location>
</feature>
<dbReference type="RefSeq" id="XP_024513226.1">
    <property type="nucleotide sequence ID" value="XM_024657564.1"/>
</dbReference>
<evidence type="ECO:0000313" key="2">
    <source>
        <dbReference type="EMBL" id="AAW44621.2"/>
    </source>
</evidence>
<name>Q5KDV5_CRYD1</name>
<feature type="compositionally biased region" description="Polar residues" evidence="1">
    <location>
        <begin position="101"/>
        <end position="117"/>
    </location>
</feature>
<sequence>MSTMCDSFAFAQETPTLDDSPTIPIMALPGCNDEEDDRQVNFLPGMDVKKPDTARRPTSFITDTDVSNLIAQDAFPSFILDAIEVGSIQAGTKAREARLARSQQSRSVSDGTWQSYNKRPFTQRRASLDAAPSRPPLNFTHTAPPDLPGYAPMARSASLTTAPAGAPPTFSKSHPPVLPIAPQRASAFSTSSSKRYRALQSPATSTCRPATPLHSIPETPRDLDVAPEGNWTLRRRPGGSSKLRQSRSAPNMKVSKRPVEPEGLKRSLSGLDRRDGSDSKKKYLSVALQMRRGSAPLDTYLAFHNGPVQPIPKTLSRSSSLVRSSHIQSLSKTAPNKPTNIQNSLKAEDIPCWPPLVIRPKRSGCQPVPAATLRSETPTASTMREHGTTPEEDAPGTTIPPRPVKSRQRIIRAEKKEKRSRVICFPPECTPCLLTPDSDALTFSSILTEGREKEEEDTEDVWQAVGEAEKWVWPDPPSKTLTPPRILVTSFTNPFRPEPTVYDNKNDTTPKASRSTIYRGTNGSADLSKIELRLDLAVPMEKEGEGKKFKSWAKGMRRKWRA</sequence>
<dbReference type="PaxDb" id="214684-Q5KDV5"/>
<dbReference type="Proteomes" id="UP000002149">
    <property type="component" value="Chromosome 7"/>
</dbReference>
<dbReference type="GeneID" id="3258975"/>
<evidence type="ECO:0000313" key="3">
    <source>
        <dbReference type="Proteomes" id="UP000002149"/>
    </source>
</evidence>
<feature type="region of interest" description="Disordered" evidence="1">
    <location>
        <begin position="498"/>
        <end position="520"/>
    </location>
</feature>
<feature type="compositionally biased region" description="Basic and acidic residues" evidence="1">
    <location>
        <begin position="257"/>
        <end position="280"/>
    </location>
</feature>
<proteinExistence type="predicted"/>
<evidence type="ECO:0000256" key="1">
    <source>
        <dbReference type="SAM" id="MobiDB-lite"/>
    </source>
</evidence>
<dbReference type="AlphaFoldDB" id="Q5KDV5"/>
<dbReference type="VEuPathDB" id="FungiDB:CNG02650"/>
<feature type="compositionally biased region" description="Polar residues" evidence="1">
    <location>
        <begin position="507"/>
        <end position="520"/>
    </location>
</feature>
<dbReference type="HOGENOM" id="CLU_541866_0_0_1"/>
<gene>
    <name evidence="2" type="ordered locus">CNG02650</name>
</gene>
<dbReference type="KEGG" id="cne:CNG02650"/>
<accession>Q5KDV5</accession>
<dbReference type="OrthoDB" id="2572939at2759"/>
<dbReference type="InParanoid" id="Q5KDV5"/>
<dbReference type="EMBL" id="AE017347">
    <property type="protein sequence ID" value="AAW44621.2"/>
    <property type="molecule type" value="Genomic_DNA"/>
</dbReference>
<reference evidence="2 3" key="1">
    <citation type="journal article" date="2005" name="Science">
        <title>The genome of the basidiomycetous yeast and human pathogen Cryptococcus neoformans.</title>
        <authorList>
            <person name="Loftus B.J."/>
            <person name="Fung E."/>
            <person name="Roncaglia P."/>
            <person name="Rowley D."/>
            <person name="Amedeo P."/>
            <person name="Bruno D."/>
            <person name="Vamathevan J."/>
            <person name="Miranda M."/>
            <person name="Anderson I.J."/>
            <person name="Fraser J.A."/>
            <person name="Allen J.E."/>
            <person name="Bosdet I.E."/>
            <person name="Brent M.R."/>
            <person name="Chiu R."/>
            <person name="Doering T.L."/>
            <person name="Donlin M.J."/>
            <person name="D'Souza C.A."/>
            <person name="Fox D.S."/>
            <person name="Grinberg V."/>
            <person name="Fu J."/>
            <person name="Fukushima M."/>
            <person name="Haas B.J."/>
            <person name="Huang J.C."/>
            <person name="Janbon G."/>
            <person name="Jones S.J."/>
            <person name="Koo H.L."/>
            <person name="Krzywinski M.I."/>
            <person name="Kwon-Chung J.K."/>
            <person name="Lengeler K.B."/>
            <person name="Maiti R."/>
            <person name="Marra M.A."/>
            <person name="Marra R.E."/>
            <person name="Mathewson C.A."/>
            <person name="Mitchell T.G."/>
            <person name="Pertea M."/>
            <person name="Riggs F.R."/>
            <person name="Salzberg S.L."/>
            <person name="Schein J.E."/>
            <person name="Shvartsbeyn A."/>
            <person name="Shin H."/>
            <person name="Shumway M."/>
            <person name="Specht C.A."/>
            <person name="Suh B.B."/>
            <person name="Tenney A."/>
            <person name="Utterback T.R."/>
            <person name="Wickes B.L."/>
            <person name="Wortman J.R."/>
            <person name="Wye N.H."/>
            <person name="Kronstad J.W."/>
            <person name="Lodge J.K."/>
            <person name="Heitman J."/>
            <person name="Davis R.W."/>
            <person name="Fraser C.M."/>
            <person name="Hyman R.W."/>
        </authorList>
    </citation>
    <scope>NUCLEOTIDE SEQUENCE [LARGE SCALE GENOMIC DNA]</scope>
    <source>
        <strain evidence="3">JEC21 / ATCC MYA-565</strain>
    </source>
</reference>